<dbReference type="Pfam" id="PF07283">
    <property type="entry name" value="TrbH"/>
    <property type="match status" value="2"/>
</dbReference>
<accession>A0ABR6THC9</accession>
<dbReference type="PROSITE" id="PS51257">
    <property type="entry name" value="PROKAR_LIPOPROTEIN"/>
    <property type="match status" value="1"/>
</dbReference>
<organism evidence="1 2">
    <name type="scientific">Pseudomonas cremoris</name>
    <dbReference type="NCBI Taxonomy" id="2724178"/>
    <lineage>
        <taxon>Bacteria</taxon>
        <taxon>Pseudomonadati</taxon>
        <taxon>Pseudomonadota</taxon>
        <taxon>Gammaproteobacteria</taxon>
        <taxon>Pseudomonadales</taxon>
        <taxon>Pseudomonadaceae</taxon>
        <taxon>Pseudomonas</taxon>
    </lineage>
</organism>
<dbReference type="RefSeq" id="WP_185710800.1">
    <property type="nucleotide sequence ID" value="NZ_JAAXCZ010000026.1"/>
</dbReference>
<evidence type="ECO:0000313" key="2">
    <source>
        <dbReference type="Proteomes" id="UP000534677"/>
    </source>
</evidence>
<comment type="caution">
    <text evidence="1">The sequence shown here is derived from an EMBL/GenBank/DDBJ whole genome shotgun (WGS) entry which is preliminary data.</text>
</comment>
<gene>
    <name evidence="1" type="ORF">HF209_30820</name>
</gene>
<keyword evidence="2" id="KW-1185">Reference proteome</keyword>
<dbReference type="Proteomes" id="UP000534677">
    <property type="component" value="Unassembled WGS sequence"/>
</dbReference>
<proteinExistence type="predicted"/>
<dbReference type="InterPro" id="IPR010837">
    <property type="entry name" value="Conjugal_tfr_TrbH"/>
</dbReference>
<name>A0ABR6THC9_9PSED</name>
<protein>
    <submittedName>
        <fullName evidence="1">Conjugal transfer protein TrbH</fullName>
    </submittedName>
</protein>
<reference evidence="1 2" key="1">
    <citation type="submission" date="2020-04" db="EMBL/GenBank/DDBJ databases">
        <title>Pseudomonas crami sp. nov., a novel proteolytic bacterial species isolated from cream.</title>
        <authorList>
            <person name="Hofmann K."/>
            <person name="Woller A."/>
            <person name="Huptas C."/>
            <person name="Wenning M."/>
            <person name="Scherer S."/>
            <person name="Doll E.V."/>
        </authorList>
    </citation>
    <scope>NUCLEOTIDE SEQUENCE [LARGE SCALE GENOMIC DNA]</scope>
    <source>
        <strain evidence="1 2">WS 5096</strain>
    </source>
</reference>
<dbReference type="EMBL" id="JAAXCZ010000026">
    <property type="protein sequence ID" value="MBC2385350.1"/>
    <property type="molecule type" value="Genomic_DNA"/>
</dbReference>
<evidence type="ECO:0000313" key="1">
    <source>
        <dbReference type="EMBL" id="MBC2385350.1"/>
    </source>
</evidence>
<sequence length="137" mass="14769">MRIFVTILAVVMLAGCAGKPYGTFVETSVGFQSIIAIDAVNQMANLYPPASTRLSLALEPKDGFGQVLIQQMRLSGYAVYESATVPLAGGKMFAYVLDNLDSANYRVSISVGSETLSRTYAVGNHNITPNGLWTRKE</sequence>